<dbReference type="Gene3D" id="2.70.70.10">
    <property type="entry name" value="Glucose Permease (Domain IIA)"/>
    <property type="match status" value="1"/>
</dbReference>
<dbReference type="Pfam" id="PF01551">
    <property type="entry name" value="Peptidase_M23"/>
    <property type="match status" value="1"/>
</dbReference>
<dbReference type="InterPro" id="IPR011055">
    <property type="entry name" value="Dup_hybrid_motif"/>
</dbReference>
<evidence type="ECO:0000313" key="3">
    <source>
        <dbReference type="Proteomes" id="UP001527052"/>
    </source>
</evidence>
<evidence type="ECO:0000259" key="1">
    <source>
        <dbReference type="Pfam" id="PF01551"/>
    </source>
</evidence>
<dbReference type="CDD" id="cd12797">
    <property type="entry name" value="M23_peptidase"/>
    <property type="match status" value="1"/>
</dbReference>
<comment type="caution">
    <text evidence="2">The sequence shown here is derived from an EMBL/GenBank/DDBJ whole genome shotgun (WGS) entry which is preliminary data.</text>
</comment>
<dbReference type="Proteomes" id="UP001527052">
    <property type="component" value="Unassembled WGS sequence"/>
</dbReference>
<gene>
    <name evidence="2" type="ORF">M5W82_05210</name>
</gene>
<accession>A0ABT4EL14</accession>
<organism evidence="2 3">
    <name type="scientific">Lysinibacillus xylanilyticus</name>
    <dbReference type="NCBI Taxonomy" id="582475"/>
    <lineage>
        <taxon>Bacteria</taxon>
        <taxon>Bacillati</taxon>
        <taxon>Bacillota</taxon>
        <taxon>Bacilli</taxon>
        <taxon>Bacillales</taxon>
        <taxon>Bacillaceae</taxon>
        <taxon>Lysinibacillus</taxon>
    </lineage>
</organism>
<dbReference type="EMBL" id="JAMDLZ010000007">
    <property type="protein sequence ID" value="MCY9546342.1"/>
    <property type="molecule type" value="Genomic_DNA"/>
</dbReference>
<keyword evidence="3" id="KW-1185">Reference proteome</keyword>
<name>A0ABT4EL14_9BACI</name>
<sequence length="58" mass="6501">MVQYSGAKKVERCYTDTYLQLKRKLGQVVEKGSCIGIIGSTGNSTGTHLHFEVKKRVR</sequence>
<reference evidence="2 3" key="1">
    <citation type="submission" date="2022-05" db="EMBL/GenBank/DDBJ databases">
        <title>Genome Sequencing of Bee-Associated Microbes.</title>
        <authorList>
            <person name="Dunlap C."/>
        </authorList>
    </citation>
    <scope>NUCLEOTIDE SEQUENCE [LARGE SCALE GENOMIC DNA]</scope>
    <source>
        <strain evidence="2 3">NRRL BD-083</strain>
    </source>
</reference>
<protein>
    <submittedName>
        <fullName evidence="2">M23 family metallopeptidase</fullName>
    </submittedName>
</protein>
<dbReference type="SUPFAM" id="SSF51261">
    <property type="entry name" value="Duplicated hybrid motif"/>
    <property type="match status" value="1"/>
</dbReference>
<evidence type="ECO:0000313" key="2">
    <source>
        <dbReference type="EMBL" id="MCY9546342.1"/>
    </source>
</evidence>
<feature type="domain" description="M23ase beta-sheet core" evidence="1">
    <location>
        <begin position="14"/>
        <end position="55"/>
    </location>
</feature>
<proteinExistence type="predicted"/>
<dbReference type="InterPro" id="IPR016047">
    <property type="entry name" value="M23ase_b-sheet_dom"/>
</dbReference>